<dbReference type="OMA" id="WAFNSAN"/>
<feature type="compositionally biased region" description="Gly residues" evidence="1">
    <location>
        <begin position="618"/>
        <end position="668"/>
    </location>
</feature>
<reference evidence="4 5" key="1">
    <citation type="submission" date="2014-03" db="EMBL/GenBank/DDBJ databases">
        <title>The Genome Sequence of Plasmodium fragile nilgiri.</title>
        <authorList>
            <consortium name="The Broad Institute Genomics Platform"/>
            <consortium name="The Broad Institute Genome Sequencing Center for Infectious Disease"/>
            <person name="Neafsey D."/>
            <person name="Duraisingh M."/>
            <person name="Young S.K."/>
            <person name="Zeng Q."/>
            <person name="Gargeya S."/>
            <person name="Abouelleil A."/>
            <person name="Alvarado L."/>
            <person name="Chapman S.B."/>
            <person name="Gainer-Dewar J."/>
            <person name="Goldberg J."/>
            <person name="Griggs A."/>
            <person name="Gujja S."/>
            <person name="Hansen M."/>
            <person name="Howarth C."/>
            <person name="Imamovic A."/>
            <person name="Larimer J."/>
            <person name="Pearson M."/>
            <person name="Poon T.W."/>
            <person name="Priest M."/>
            <person name="Roberts A."/>
            <person name="Saif S."/>
            <person name="Shea T."/>
            <person name="Sykes S."/>
            <person name="Wortman J."/>
            <person name="Nusbaum C."/>
            <person name="Birren B."/>
        </authorList>
    </citation>
    <scope>NUCLEOTIDE SEQUENCE [LARGE SCALE GENOMIC DNA]</scope>
    <source>
        <strain evidence="5">nilgiri</strain>
    </source>
</reference>
<name>A0A0D9QGG7_PLAFR</name>
<feature type="compositionally biased region" description="Gly residues" evidence="1">
    <location>
        <begin position="677"/>
        <end position="695"/>
    </location>
</feature>
<keyword evidence="2" id="KW-0472">Membrane</keyword>
<evidence type="ECO:0000313" key="5">
    <source>
        <dbReference type="Proteomes" id="UP000054561"/>
    </source>
</evidence>
<feature type="compositionally biased region" description="Basic and acidic residues" evidence="1">
    <location>
        <begin position="413"/>
        <end position="429"/>
    </location>
</feature>
<dbReference type="EMBL" id="KQ001702">
    <property type="protein sequence ID" value="KJP86089.1"/>
    <property type="molecule type" value="Genomic_DNA"/>
</dbReference>
<feature type="compositionally biased region" description="Pro residues" evidence="1">
    <location>
        <begin position="334"/>
        <end position="349"/>
    </location>
</feature>
<feature type="region of interest" description="Disordered" evidence="1">
    <location>
        <begin position="962"/>
        <end position="989"/>
    </location>
</feature>
<feature type="region of interest" description="Disordered" evidence="1">
    <location>
        <begin position="501"/>
        <end position="805"/>
    </location>
</feature>
<accession>A0A0D9QGG7</accession>
<feature type="compositionally biased region" description="Basic and acidic residues" evidence="1">
    <location>
        <begin position="377"/>
        <end position="399"/>
    </location>
</feature>
<feature type="compositionally biased region" description="Low complexity" evidence="1">
    <location>
        <begin position="736"/>
        <end position="747"/>
    </location>
</feature>
<organism evidence="4 5">
    <name type="scientific">Plasmodium fragile</name>
    <dbReference type="NCBI Taxonomy" id="5857"/>
    <lineage>
        <taxon>Eukaryota</taxon>
        <taxon>Sar</taxon>
        <taxon>Alveolata</taxon>
        <taxon>Apicomplexa</taxon>
        <taxon>Aconoidasida</taxon>
        <taxon>Haemosporida</taxon>
        <taxon>Plasmodiidae</taxon>
        <taxon>Plasmodium</taxon>
        <taxon>Plasmodium (Plasmodium)</taxon>
    </lineage>
</organism>
<feature type="compositionally biased region" description="Low complexity" evidence="1">
    <location>
        <begin position="696"/>
        <end position="729"/>
    </location>
</feature>
<feature type="compositionally biased region" description="Polar residues" evidence="1">
    <location>
        <begin position="545"/>
        <end position="558"/>
    </location>
</feature>
<feature type="compositionally biased region" description="Polar residues" evidence="1">
    <location>
        <begin position="790"/>
        <end position="799"/>
    </location>
</feature>
<dbReference type="AlphaFoldDB" id="A0A0D9QGG7"/>
<feature type="transmembrane region" description="Helical" evidence="2">
    <location>
        <begin position="821"/>
        <end position="841"/>
    </location>
</feature>
<feature type="compositionally biased region" description="Pro residues" evidence="1">
    <location>
        <begin position="362"/>
        <end position="373"/>
    </location>
</feature>
<dbReference type="Proteomes" id="UP000054561">
    <property type="component" value="Unassembled WGS sequence"/>
</dbReference>
<sequence length="1232" mass="131676">MWNYLIVLWEDYIAKGDTGWKDKNIKDRGKNFWEHVKTVWAQFNEYVQQEQDDGRARIMCAAGRDGEQGAPWTSEDMGICELTYIALDFKHDMDSVIASAASGTLDSAVDEDAKMKSYIKCFLVNVFMKKIMGKKCLQTLGGQWAFNSANGMLKGFGGVKVGNISCEEKDAGEGGIPVVKAEDRTFWQIMDRWFEDNRVKLKDGDYGLLGNDCKVERAGTARVNDLKNTVKEEVRTVGKEIEQKVDKIKERIKECTGTEINCVKTLLQEERDKEKNQQDSSSKPAEANGQSRPPGPSQGTQASSTPGGSDKKEGLLPPQKEAEAAPEGRSEEPAQPPPSRPPPPAPPPATTGGAAVGQRPAQQPPLAAPPRPQQPEEGEKNKEKVEDTDVQGKDTKTTEDQWDFLDNIDPLPGEERPDPRITDETDQYRGKGPVGIPGSTRVIDISKGTSPDISGAPPAVNRTLVNHAAVSSTMAVNRVAIHLTKFSFVMHTFLYVHSGSQAPPKACNAQDHDTQPTASTASAGTTKSIDAGEHGDPNKDKGQLDGSQNESKHTSSPAVQHPSSTPSAAAPAGHSPAPGEADDKVADGGNDDPPPLNPPKPKPETTNPDQSGSSPSGSSGGTGPGVGGVSGGEGKGGGGGEKAAGGTGSGSAGPGGRSGAGVSGGASGSGAVPGATGAAGVGHGGGGGATGGEPGAGSVDAGPGSTGHQTPGSSGPGSTRTSQPGSSGSVSTGHQPPGSSKPGSDPSTQPNNAQGTGSKPTDPDGGFGLSLDRAPAVGNIGEGYAPATPTEKTSGNGDMNSGAGPDGPDLTADILTATAPVLFFLSAVTVAFLGYSLWKYFAYLGQKRRRTYRTVRDVPSPPLDEDILQHLQRGPPPDYGYTMVKATQPASTSGRGRPPRVHKRTIIELHLEVLHQCEATEWENVKDDYLQILVEEFAQECARDPIMCSRILDVPTSHASITTHDSTTRHTPTDIDGTNPLPPNEDDPDPWRCMKNIQLEQERTHAPPLPSSGPGNECPTSDCTPWINWIDRNKHMLRECTTQPWFLQLKVDWKQYLRAHMLATEDNVVSAHREFGEAATPPMKKLDLWRQWVAQQHAQVRMYNAEEWFQHLWSNIEETGVVTEEDGMPQQIRTVEGVSHIHTVDEKPTTFVTEQGPPVEKGLAVEEALQGGSALKVRHLPQQQLHPELYRTKPLTALKLWTLLLASVIEECERERSLQDKELYVDDLLQQC</sequence>
<feature type="compositionally biased region" description="Low complexity" evidence="1">
    <location>
        <begin position="604"/>
        <end position="617"/>
    </location>
</feature>
<feature type="compositionally biased region" description="Low complexity" evidence="1">
    <location>
        <begin position="517"/>
        <end position="528"/>
    </location>
</feature>
<feature type="compositionally biased region" description="Basic and acidic residues" evidence="1">
    <location>
        <begin position="309"/>
        <end position="332"/>
    </location>
</feature>
<keyword evidence="5" id="KW-1185">Reference proteome</keyword>
<dbReference type="VEuPathDB" id="PlasmoDB:AK88_04280"/>
<evidence type="ECO:0000256" key="2">
    <source>
        <dbReference type="SAM" id="Phobius"/>
    </source>
</evidence>
<feature type="region of interest" description="Disordered" evidence="1">
    <location>
        <begin position="269"/>
        <end position="441"/>
    </location>
</feature>
<feature type="compositionally biased region" description="Basic and acidic residues" evidence="1">
    <location>
        <begin position="530"/>
        <end position="543"/>
    </location>
</feature>
<keyword evidence="2" id="KW-0812">Transmembrane</keyword>
<dbReference type="Pfam" id="PF12879">
    <property type="entry name" value="SICA_C"/>
    <property type="match status" value="1"/>
</dbReference>
<feature type="compositionally biased region" description="Polar residues" evidence="1">
    <location>
        <begin position="748"/>
        <end position="759"/>
    </location>
</feature>
<proteinExistence type="predicted"/>
<keyword evidence="2" id="KW-1133">Transmembrane helix</keyword>
<dbReference type="GeneID" id="24269594"/>
<feature type="domain" description="Schizont-infected cell agglutination C-terminal" evidence="3">
    <location>
        <begin position="839"/>
        <end position="938"/>
    </location>
</feature>
<evidence type="ECO:0000313" key="4">
    <source>
        <dbReference type="EMBL" id="KJP86089.1"/>
    </source>
</evidence>
<dbReference type="InterPro" id="IPR024288">
    <property type="entry name" value="SICA_C"/>
</dbReference>
<dbReference type="RefSeq" id="XP_012337313.1">
    <property type="nucleotide sequence ID" value="XM_012481890.1"/>
</dbReference>
<dbReference type="OrthoDB" id="376328at2759"/>
<evidence type="ECO:0000259" key="3">
    <source>
        <dbReference type="Pfam" id="PF12879"/>
    </source>
</evidence>
<feature type="compositionally biased region" description="Low complexity" evidence="1">
    <location>
        <begin position="561"/>
        <end position="579"/>
    </location>
</feature>
<feature type="compositionally biased region" description="Polar residues" evidence="1">
    <location>
        <begin position="278"/>
        <end position="307"/>
    </location>
</feature>
<protein>
    <recommendedName>
        <fullName evidence="3">Schizont-infected cell agglutination C-terminal domain-containing protein</fullName>
    </recommendedName>
</protein>
<feature type="compositionally biased region" description="Low complexity" evidence="1">
    <location>
        <begin position="350"/>
        <end position="361"/>
    </location>
</feature>
<gene>
    <name evidence="4" type="ORF">AK88_04280</name>
</gene>
<evidence type="ECO:0000256" key="1">
    <source>
        <dbReference type="SAM" id="MobiDB-lite"/>
    </source>
</evidence>